<sequence>MVSKSWKTFQIIQFVLFACVSVFLFTRTVDGHGAVQTLEVKLISFAVWGIFYLGVLAIEWLIYFIARRFKH</sequence>
<dbReference type="InterPro" id="IPR025037">
    <property type="entry name" value="DUF3923"/>
</dbReference>
<evidence type="ECO:0000256" key="1">
    <source>
        <dbReference type="SAM" id="Phobius"/>
    </source>
</evidence>
<keyword evidence="1" id="KW-1133">Transmembrane helix</keyword>
<evidence type="ECO:0000313" key="3">
    <source>
        <dbReference type="Proteomes" id="UP000095431"/>
    </source>
</evidence>
<keyword evidence="1" id="KW-0472">Membrane</keyword>
<feature type="transmembrane region" description="Helical" evidence="1">
    <location>
        <begin position="43"/>
        <end position="66"/>
    </location>
</feature>
<name>A0A174DBX2_9FIRM</name>
<evidence type="ECO:0008006" key="4">
    <source>
        <dbReference type="Google" id="ProtNLM"/>
    </source>
</evidence>
<dbReference type="Pfam" id="PF13061">
    <property type="entry name" value="DUF3923"/>
    <property type="match status" value="1"/>
</dbReference>
<gene>
    <name evidence="2" type="ORF">ERS852478_02159</name>
</gene>
<evidence type="ECO:0000313" key="2">
    <source>
        <dbReference type="EMBL" id="CUO21376.1"/>
    </source>
</evidence>
<organism evidence="2 3">
    <name type="scientific">Blautia wexlerae</name>
    <dbReference type="NCBI Taxonomy" id="418240"/>
    <lineage>
        <taxon>Bacteria</taxon>
        <taxon>Bacillati</taxon>
        <taxon>Bacillota</taxon>
        <taxon>Clostridia</taxon>
        <taxon>Lachnospirales</taxon>
        <taxon>Lachnospiraceae</taxon>
        <taxon>Blautia</taxon>
    </lineage>
</organism>
<dbReference type="RefSeq" id="WP_055200594.1">
    <property type="nucleotide sequence ID" value="NZ_BTHH01000017.1"/>
</dbReference>
<dbReference type="Proteomes" id="UP000095431">
    <property type="component" value="Unassembled WGS sequence"/>
</dbReference>
<proteinExistence type="predicted"/>
<accession>A0A174DBX2</accession>
<dbReference type="PROSITE" id="PS51257">
    <property type="entry name" value="PROKAR_LIPOPROTEIN"/>
    <property type="match status" value="1"/>
</dbReference>
<protein>
    <recommendedName>
        <fullName evidence="4">DUF3923 family protein</fullName>
    </recommendedName>
</protein>
<dbReference type="EMBL" id="CYZN01000013">
    <property type="protein sequence ID" value="CUO21376.1"/>
    <property type="molecule type" value="Genomic_DNA"/>
</dbReference>
<reference evidence="2 3" key="1">
    <citation type="submission" date="2015-09" db="EMBL/GenBank/DDBJ databases">
        <authorList>
            <consortium name="Pathogen Informatics"/>
        </authorList>
    </citation>
    <scope>NUCLEOTIDE SEQUENCE [LARGE SCALE GENOMIC DNA]</scope>
    <source>
        <strain evidence="2 3">2789STDY5834863</strain>
    </source>
</reference>
<keyword evidence="1" id="KW-0812">Transmembrane</keyword>
<dbReference type="AlphaFoldDB" id="A0A174DBX2"/>